<gene>
    <name evidence="2" type="ORF">ACOC_LOCUS9145</name>
</gene>
<accession>A0A0R3PTL9</accession>
<dbReference type="EMBL" id="UYYA01004254">
    <property type="protein sequence ID" value="VDM60730.1"/>
    <property type="molecule type" value="Genomic_DNA"/>
</dbReference>
<evidence type="ECO:0000313" key="3">
    <source>
        <dbReference type="Proteomes" id="UP000267027"/>
    </source>
</evidence>
<dbReference type="Proteomes" id="UP000267027">
    <property type="component" value="Unassembled WGS sequence"/>
</dbReference>
<reference evidence="4" key="1">
    <citation type="submission" date="2017-02" db="UniProtKB">
        <authorList>
            <consortium name="WormBaseParasite"/>
        </authorList>
    </citation>
    <scope>IDENTIFICATION</scope>
</reference>
<dbReference type="WBParaSite" id="ACOC_0000914401-mRNA-1">
    <property type="protein sequence ID" value="ACOC_0000914401-mRNA-1"/>
    <property type="gene ID" value="ACOC_0000914401"/>
</dbReference>
<keyword evidence="3" id="KW-1185">Reference proteome</keyword>
<evidence type="ECO:0000256" key="1">
    <source>
        <dbReference type="SAM" id="MobiDB-lite"/>
    </source>
</evidence>
<feature type="region of interest" description="Disordered" evidence="1">
    <location>
        <begin position="122"/>
        <end position="149"/>
    </location>
</feature>
<organism evidence="4">
    <name type="scientific">Angiostrongylus costaricensis</name>
    <name type="common">Nematode worm</name>
    <dbReference type="NCBI Taxonomy" id="334426"/>
    <lineage>
        <taxon>Eukaryota</taxon>
        <taxon>Metazoa</taxon>
        <taxon>Ecdysozoa</taxon>
        <taxon>Nematoda</taxon>
        <taxon>Chromadorea</taxon>
        <taxon>Rhabditida</taxon>
        <taxon>Rhabditina</taxon>
        <taxon>Rhabditomorpha</taxon>
        <taxon>Strongyloidea</taxon>
        <taxon>Metastrongylidae</taxon>
        <taxon>Angiostrongylus</taxon>
    </lineage>
</organism>
<proteinExistence type="predicted"/>
<protein>
    <submittedName>
        <fullName evidence="2 4">Uncharacterized protein</fullName>
    </submittedName>
</protein>
<evidence type="ECO:0000313" key="4">
    <source>
        <dbReference type="WBParaSite" id="ACOC_0000914401-mRNA-1"/>
    </source>
</evidence>
<dbReference type="AlphaFoldDB" id="A0A0R3PTL9"/>
<evidence type="ECO:0000313" key="2">
    <source>
        <dbReference type="EMBL" id="VDM60730.1"/>
    </source>
</evidence>
<sequence length="149" mass="16277">MREHLIDTMCFKSYGIRVFSVGENAARNRPAERANASDTIVFPAFSYQSGIEFGRDVALCTSDSSELSGDRSPILPGGIISSAPAVRKLVPTETGEEWVDNGYDSSFSVISVIDANILDSDDGSIDRNGGRIPRDPYEHQGDSPEWRDC</sequence>
<feature type="compositionally biased region" description="Basic and acidic residues" evidence="1">
    <location>
        <begin position="124"/>
        <end position="149"/>
    </location>
</feature>
<name>A0A0R3PTL9_ANGCS</name>
<reference evidence="2 3" key="2">
    <citation type="submission" date="2018-11" db="EMBL/GenBank/DDBJ databases">
        <authorList>
            <consortium name="Pathogen Informatics"/>
        </authorList>
    </citation>
    <scope>NUCLEOTIDE SEQUENCE [LARGE SCALE GENOMIC DNA]</scope>
    <source>
        <strain evidence="2 3">Costa Rica</strain>
    </source>
</reference>